<accession>V4KLA7</accession>
<keyword evidence="2" id="KW-0732">Signal</keyword>
<dbReference type="AlphaFoldDB" id="V4KLA7"/>
<dbReference type="KEGG" id="eus:EUTSA_v10012406mg"/>
<feature type="chain" id="PRO_5004720935" description="Secreted protein" evidence="2">
    <location>
        <begin position="20"/>
        <end position="84"/>
    </location>
</feature>
<proteinExistence type="predicted"/>
<feature type="region of interest" description="Disordered" evidence="1">
    <location>
        <begin position="57"/>
        <end position="84"/>
    </location>
</feature>
<evidence type="ECO:0008006" key="5">
    <source>
        <dbReference type="Google" id="ProtNLM"/>
    </source>
</evidence>
<evidence type="ECO:0000313" key="4">
    <source>
        <dbReference type="Proteomes" id="UP000030689"/>
    </source>
</evidence>
<dbReference type="EMBL" id="KI517809">
    <property type="protein sequence ID" value="ESQ30722.1"/>
    <property type="molecule type" value="Genomic_DNA"/>
</dbReference>
<evidence type="ECO:0000313" key="3">
    <source>
        <dbReference type="EMBL" id="ESQ30722.1"/>
    </source>
</evidence>
<keyword evidence="4" id="KW-1185">Reference proteome</keyword>
<sequence length="84" mass="9623">MASVELCVFLFLYPLKSLCLENKKEYKPSNPRLSLLSASLFENDHYSLDLGVTIRGSDQQKHPSASRHYTMTKGKQWRHPSALI</sequence>
<gene>
    <name evidence="3" type="ORF">EUTSA_v10012406mg</name>
</gene>
<evidence type="ECO:0000256" key="2">
    <source>
        <dbReference type="SAM" id="SignalP"/>
    </source>
</evidence>
<evidence type="ECO:0000256" key="1">
    <source>
        <dbReference type="SAM" id="MobiDB-lite"/>
    </source>
</evidence>
<protein>
    <recommendedName>
        <fullName evidence="5">Secreted protein</fullName>
    </recommendedName>
</protein>
<dbReference type="Gramene" id="ESQ30722">
    <property type="protein sequence ID" value="ESQ30722"/>
    <property type="gene ID" value="EUTSA_v10012406mg"/>
</dbReference>
<organism evidence="3 4">
    <name type="scientific">Eutrema salsugineum</name>
    <name type="common">Saltwater cress</name>
    <name type="synonym">Sisymbrium salsugineum</name>
    <dbReference type="NCBI Taxonomy" id="72664"/>
    <lineage>
        <taxon>Eukaryota</taxon>
        <taxon>Viridiplantae</taxon>
        <taxon>Streptophyta</taxon>
        <taxon>Embryophyta</taxon>
        <taxon>Tracheophyta</taxon>
        <taxon>Spermatophyta</taxon>
        <taxon>Magnoliopsida</taxon>
        <taxon>eudicotyledons</taxon>
        <taxon>Gunneridae</taxon>
        <taxon>Pentapetalae</taxon>
        <taxon>rosids</taxon>
        <taxon>malvids</taxon>
        <taxon>Brassicales</taxon>
        <taxon>Brassicaceae</taxon>
        <taxon>Eutremeae</taxon>
        <taxon>Eutrema</taxon>
    </lineage>
</organism>
<feature type="signal peptide" evidence="2">
    <location>
        <begin position="1"/>
        <end position="19"/>
    </location>
</feature>
<dbReference type="Proteomes" id="UP000030689">
    <property type="component" value="Unassembled WGS sequence"/>
</dbReference>
<name>V4KLA7_EUTSA</name>
<reference evidence="3 4" key="1">
    <citation type="journal article" date="2013" name="Front. Plant Sci.">
        <title>The Reference Genome of the Halophytic Plant Eutrema salsugineum.</title>
        <authorList>
            <person name="Yang R."/>
            <person name="Jarvis D.E."/>
            <person name="Chen H."/>
            <person name="Beilstein M.A."/>
            <person name="Grimwood J."/>
            <person name="Jenkins J."/>
            <person name="Shu S."/>
            <person name="Prochnik S."/>
            <person name="Xin M."/>
            <person name="Ma C."/>
            <person name="Schmutz J."/>
            <person name="Wing R.A."/>
            <person name="Mitchell-Olds T."/>
            <person name="Schumaker K.S."/>
            <person name="Wang X."/>
        </authorList>
    </citation>
    <scope>NUCLEOTIDE SEQUENCE [LARGE SCALE GENOMIC DNA]</scope>
</reference>